<evidence type="ECO:0000256" key="1">
    <source>
        <dbReference type="SAM" id="Coils"/>
    </source>
</evidence>
<accession>A0A9P5MPT7</accession>
<evidence type="ECO:0000313" key="4">
    <source>
        <dbReference type="Proteomes" id="UP000759537"/>
    </source>
</evidence>
<dbReference type="OrthoDB" id="2678231at2759"/>
<evidence type="ECO:0000256" key="2">
    <source>
        <dbReference type="SAM" id="MobiDB-lite"/>
    </source>
</evidence>
<sequence>MARFKLTPHIRHSTPTSFKLHINAHTTHTRRKPRYQRHLNLKQKHGSMLHRREDDSEDTYLSLLRSIDDTEGDDNEGSDGTDINTSSDDKREGWDEETALVEMLGSPEYNEEHILQALSRAFADASHGLREEIVLGLRPVLKSIRNIRPAPGHAFITGLLGFDDACKHFESSHRNAELDAAYARIEVDVGELFERLQAAYSRLEEKRATFQKQVKEQTNKMREIINTLPADADALLVKLERKYKDMDTDDGSVTKMKGRERTVQGALAELRL</sequence>
<reference evidence="3" key="2">
    <citation type="journal article" date="2020" name="Nat. Commun.">
        <title>Large-scale genome sequencing of mycorrhizal fungi provides insights into the early evolution of symbiotic traits.</title>
        <authorList>
            <person name="Miyauchi S."/>
            <person name="Kiss E."/>
            <person name="Kuo A."/>
            <person name="Drula E."/>
            <person name="Kohler A."/>
            <person name="Sanchez-Garcia M."/>
            <person name="Morin E."/>
            <person name="Andreopoulos B."/>
            <person name="Barry K.W."/>
            <person name="Bonito G."/>
            <person name="Buee M."/>
            <person name="Carver A."/>
            <person name="Chen C."/>
            <person name="Cichocki N."/>
            <person name="Clum A."/>
            <person name="Culley D."/>
            <person name="Crous P.W."/>
            <person name="Fauchery L."/>
            <person name="Girlanda M."/>
            <person name="Hayes R.D."/>
            <person name="Keri Z."/>
            <person name="LaButti K."/>
            <person name="Lipzen A."/>
            <person name="Lombard V."/>
            <person name="Magnuson J."/>
            <person name="Maillard F."/>
            <person name="Murat C."/>
            <person name="Nolan M."/>
            <person name="Ohm R.A."/>
            <person name="Pangilinan J."/>
            <person name="Pereira M.F."/>
            <person name="Perotto S."/>
            <person name="Peter M."/>
            <person name="Pfister S."/>
            <person name="Riley R."/>
            <person name="Sitrit Y."/>
            <person name="Stielow J.B."/>
            <person name="Szollosi G."/>
            <person name="Zifcakova L."/>
            <person name="Stursova M."/>
            <person name="Spatafora J.W."/>
            <person name="Tedersoo L."/>
            <person name="Vaario L.M."/>
            <person name="Yamada A."/>
            <person name="Yan M."/>
            <person name="Wang P."/>
            <person name="Xu J."/>
            <person name="Bruns T."/>
            <person name="Baldrian P."/>
            <person name="Vilgalys R."/>
            <person name="Dunand C."/>
            <person name="Henrissat B."/>
            <person name="Grigoriev I.V."/>
            <person name="Hibbett D."/>
            <person name="Nagy L.G."/>
            <person name="Martin F.M."/>
        </authorList>
    </citation>
    <scope>NUCLEOTIDE SEQUENCE</scope>
    <source>
        <strain evidence="3">Prilba</strain>
    </source>
</reference>
<proteinExistence type="predicted"/>
<gene>
    <name evidence="3" type="ORF">DFH94DRAFT_771335</name>
</gene>
<feature type="compositionally biased region" description="Acidic residues" evidence="2">
    <location>
        <begin position="69"/>
        <end position="79"/>
    </location>
</feature>
<feature type="coiled-coil region" evidence="1">
    <location>
        <begin position="193"/>
        <end position="220"/>
    </location>
</feature>
<name>A0A9P5MPT7_9AGAM</name>
<keyword evidence="4" id="KW-1185">Reference proteome</keyword>
<evidence type="ECO:0000313" key="3">
    <source>
        <dbReference type="EMBL" id="KAF8470457.1"/>
    </source>
</evidence>
<protein>
    <submittedName>
        <fullName evidence="3">Uncharacterized protein</fullName>
    </submittedName>
</protein>
<dbReference type="EMBL" id="WHVB01000025">
    <property type="protein sequence ID" value="KAF8470457.1"/>
    <property type="molecule type" value="Genomic_DNA"/>
</dbReference>
<dbReference type="Proteomes" id="UP000759537">
    <property type="component" value="Unassembled WGS sequence"/>
</dbReference>
<organism evidence="3 4">
    <name type="scientific">Russula ochroleuca</name>
    <dbReference type="NCBI Taxonomy" id="152965"/>
    <lineage>
        <taxon>Eukaryota</taxon>
        <taxon>Fungi</taxon>
        <taxon>Dikarya</taxon>
        <taxon>Basidiomycota</taxon>
        <taxon>Agaricomycotina</taxon>
        <taxon>Agaricomycetes</taxon>
        <taxon>Russulales</taxon>
        <taxon>Russulaceae</taxon>
        <taxon>Russula</taxon>
    </lineage>
</organism>
<dbReference type="AlphaFoldDB" id="A0A9P5MPT7"/>
<comment type="caution">
    <text evidence="3">The sequence shown here is derived from an EMBL/GenBank/DDBJ whole genome shotgun (WGS) entry which is preliminary data.</text>
</comment>
<keyword evidence="1" id="KW-0175">Coiled coil</keyword>
<reference evidence="3" key="1">
    <citation type="submission" date="2019-10" db="EMBL/GenBank/DDBJ databases">
        <authorList>
            <consortium name="DOE Joint Genome Institute"/>
            <person name="Kuo A."/>
            <person name="Miyauchi S."/>
            <person name="Kiss E."/>
            <person name="Drula E."/>
            <person name="Kohler A."/>
            <person name="Sanchez-Garcia M."/>
            <person name="Andreopoulos B."/>
            <person name="Barry K.W."/>
            <person name="Bonito G."/>
            <person name="Buee M."/>
            <person name="Carver A."/>
            <person name="Chen C."/>
            <person name="Cichocki N."/>
            <person name="Clum A."/>
            <person name="Culley D."/>
            <person name="Crous P.W."/>
            <person name="Fauchery L."/>
            <person name="Girlanda M."/>
            <person name="Hayes R."/>
            <person name="Keri Z."/>
            <person name="LaButti K."/>
            <person name="Lipzen A."/>
            <person name="Lombard V."/>
            <person name="Magnuson J."/>
            <person name="Maillard F."/>
            <person name="Morin E."/>
            <person name="Murat C."/>
            <person name="Nolan M."/>
            <person name="Ohm R."/>
            <person name="Pangilinan J."/>
            <person name="Pereira M."/>
            <person name="Perotto S."/>
            <person name="Peter M."/>
            <person name="Riley R."/>
            <person name="Sitrit Y."/>
            <person name="Stielow B."/>
            <person name="Szollosi G."/>
            <person name="Zifcakova L."/>
            <person name="Stursova M."/>
            <person name="Spatafora J.W."/>
            <person name="Tedersoo L."/>
            <person name="Vaario L.-M."/>
            <person name="Yamada A."/>
            <person name="Yan M."/>
            <person name="Wang P."/>
            <person name="Xu J."/>
            <person name="Bruns T."/>
            <person name="Baldrian P."/>
            <person name="Vilgalys R."/>
            <person name="Henrissat B."/>
            <person name="Grigoriev I.V."/>
            <person name="Hibbett D."/>
            <person name="Nagy L.G."/>
            <person name="Martin F.M."/>
        </authorList>
    </citation>
    <scope>NUCLEOTIDE SEQUENCE</scope>
    <source>
        <strain evidence="3">Prilba</strain>
    </source>
</reference>
<feature type="region of interest" description="Disordered" evidence="2">
    <location>
        <begin position="67"/>
        <end position="94"/>
    </location>
</feature>